<dbReference type="PATRIC" id="fig|1489064.4.peg.166"/>
<evidence type="ECO:0000313" key="1">
    <source>
        <dbReference type="EMBL" id="KLN59894.1"/>
    </source>
</evidence>
<dbReference type="EMBL" id="LAQL01000010">
    <property type="protein sequence ID" value="KLN59894.1"/>
    <property type="molecule type" value="Genomic_DNA"/>
</dbReference>
<gene>
    <name evidence="1" type="ORF">WH96_15970</name>
</gene>
<dbReference type="SUPFAM" id="SSF54427">
    <property type="entry name" value="NTF2-like"/>
    <property type="match status" value="2"/>
</dbReference>
<keyword evidence="2" id="KW-1185">Reference proteome</keyword>
<sequence>MIDFSDESVRENIAKVIAPDADVRLCYPFGDMLGEQFYDNAYAPLFNAIPDLERRDYIVIAGVDHKGADWVGCAGNYVGTFVAPWLDIPPTGHFVQMRFHEFYQIKDGQVVEVQAIWDIPELMMQANAWPLAPSLGREGCVQGPFTQDGIVKFASDPDRAKASCDLIVDMLTHMVRHPSQGCPDVMEMERFWHPRMTWYGPAGIGTCRGIAGFRNWHQIPFLAAMPDRGQHDTETVSHFFGDGDYVAVTGWPNMKQTMSGAGWLGLPKTDKIITLRSLDFWRIEKKLIRENWVLVDLLDLFAQLGMNVFDRLREFNKARIQGQVAYPVGDI</sequence>
<organism evidence="1 2">
    <name type="scientific">Kiloniella spongiae</name>
    <dbReference type="NCBI Taxonomy" id="1489064"/>
    <lineage>
        <taxon>Bacteria</taxon>
        <taxon>Pseudomonadati</taxon>
        <taxon>Pseudomonadota</taxon>
        <taxon>Alphaproteobacteria</taxon>
        <taxon>Rhodospirillales</taxon>
        <taxon>Kiloniellaceae</taxon>
        <taxon>Kiloniella</taxon>
    </lineage>
</organism>
<dbReference type="InterPro" id="IPR032710">
    <property type="entry name" value="NTF2-like_dom_sf"/>
</dbReference>
<accession>A0A0H2MBK7</accession>
<dbReference type="AlphaFoldDB" id="A0A0H2MBK7"/>
<reference evidence="1 2" key="1">
    <citation type="submission" date="2015-03" db="EMBL/GenBank/DDBJ databases">
        <title>Genome Sequence of Kiloniella spongiae MEBiC09566, isolated from a marine sponge.</title>
        <authorList>
            <person name="Shao Z."/>
            <person name="Wang L."/>
            <person name="Li X."/>
        </authorList>
    </citation>
    <scope>NUCLEOTIDE SEQUENCE [LARGE SCALE GENOMIC DNA]</scope>
    <source>
        <strain evidence="1 2">MEBiC09566</strain>
    </source>
</reference>
<evidence type="ECO:0000313" key="2">
    <source>
        <dbReference type="Proteomes" id="UP000035444"/>
    </source>
</evidence>
<proteinExistence type="predicted"/>
<name>A0A0H2MBK7_9PROT</name>
<dbReference type="InterPro" id="IPR009959">
    <property type="entry name" value="Cyclase_SnoaL-like"/>
</dbReference>
<dbReference type="STRING" id="1489064.WH96_15970"/>
<dbReference type="PANTHER" id="PTHR38436:SF1">
    <property type="entry name" value="ESTER CYCLASE"/>
    <property type="match status" value="1"/>
</dbReference>
<dbReference type="Gene3D" id="3.10.450.50">
    <property type="match status" value="2"/>
</dbReference>
<dbReference type="Pfam" id="PF07366">
    <property type="entry name" value="SnoaL"/>
    <property type="match status" value="2"/>
</dbReference>
<protein>
    <submittedName>
        <fullName evidence="1">Polyketide cyclase</fullName>
    </submittedName>
</protein>
<dbReference type="PANTHER" id="PTHR38436">
    <property type="entry name" value="POLYKETIDE CYCLASE SNOAL-LIKE DOMAIN"/>
    <property type="match status" value="1"/>
</dbReference>
<dbReference type="Proteomes" id="UP000035444">
    <property type="component" value="Unassembled WGS sequence"/>
</dbReference>
<dbReference type="GO" id="GO:0030638">
    <property type="term" value="P:polyketide metabolic process"/>
    <property type="evidence" value="ECO:0007669"/>
    <property type="project" value="InterPro"/>
</dbReference>
<comment type="caution">
    <text evidence="1">The sequence shown here is derived from an EMBL/GenBank/DDBJ whole genome shotgun (WGS) entry which is preliminary data.</text>
</comment>